<evidence type="ECO:0000313" key="2">
    <source>
        <dbReference type="Proteomes" id="UP000279860"/>
    </source>
</evidence>
<gene>
    <name evidence="1" type="ORF">EII41_13525</name>
</gene>
<dbReference type="AlphaFoldDB" id="A0A3P1YE11"/>
<dbReference type="EMBL" id="RQYN01000118">
    <property type="protein sequence ID" value="RRD69344.1"/>
    <property type="molecule type" value="Genomic_DNA"/>
</dbReference>
<name>A0A3P1YE11_TANFO</name>
<dbReference type="Proteomes" id="UP000279860">
    <property type="component" value="Unassembled WGS sequence"/>
</dbReference>
<organism evidence="1 2">
    <name type="scientific">Tannerella forsythia</name>
    <name type="common">Bacteroides forsythus</name>
    <dbReference type="NCBI Taxonomy" id="28112"/>
    <lineage>
        <taxon>Bacteria</taxon>
        <taxon>Pseudomonadati</taxon>
        <taxon>Bacteroidota</taxon>
        <taxon>Bacteroidia</taxon>
        <taxon>Bacteroidales</taxon>
        <taxon>Tannerellaceae</taxon>
        <taxon>Tannerella</taxon>
    </lineage>
</organism>
<comment type="caution">
    <text evidence="1">The sequence shown here is derived from an EMBL/GenBank/DDBJ whole genome shotgun (WGS) entry which is preliminary data.</text>
</comment>
<proteinExistence type="predicted"/>
<feature type="non-terminal residue" evidence="1">
    <location>
        <position position="1"/>
    </location>
</feature>
<evidence type="ECO:0000313" key="1">
    <source>
        <dbReference type="EMBL" id="RRD69344.1"/>
    </source>
</evidence>
<sequence>INTFHDIKPEFLQNYLDEFCYKFNRRYGGEALFGRLLVACVTYRNKFRYKYG</sequence>
<protein>
    <submittedName>
        <fullName evidence="1">IS1595 family transposase</fullName>
    </submittedName>
</protein>
<reference evidence="1 2" key="1">
    <citation type="submission" date="2018-11" db="EMBL/GenBank/DDBJ databases">
        <title>Genomes From Bacteria Associated with the Canine Oral Cavity: a Test Case for Automated Genome-Based Taxonomic Assignment.</title>
        <authorList>
            <person name="Coil D.A."/>
            <person name="Jospin G."/>
            <person name="Darling A.E."/>
            <person name="Wallis C."/>
            <person name="Davis I.J."/>
            <person name="Harris S."/>
            <person name="Eisen J.A."/>
            <person name="Holcombe L.J."/>
            <person name="O'Flynn C."/>
        </authorList>
    </citation>
    <scope>NUCLEOTIDE SEQUENCE [LARGE SCALE GENOMIC DNA]</scope>
    <source>
        <strain evidence="1 2">OH1426_COT-023</strain>
    </source>
</reference>
<accession>A0A3P1YE11</accession>